<protein>
    <recommendedName>
        <fullName evidence="3 9">Mediator of RNA polymerase II transcription subunit 5</fullName>
    </recommendedName>
    <alternativeName>
        <fullName evidence="8 9">Mediator complex subunit 5</fullName>
    </alternativeName>
</protein>
<evidence type="ECO:0000256" key="1">
    <source>
        <dbReference type="ARBA" id="ARBA00004123"/>
    </source>
</evidence>
<evidence type="ECO:0000256" key="5">
    <source>
        <dbReference type="ARBA" id="ARBA00023159"/>
    </source>
</evidence>
<feature type="compositionally biased region" description="Low complexity" evidence="10">
    <location>
        <begin position="119"/>
        <end position="130"/>
    </location>
</feature>
<feature type="region of interest" description="Disordered" evidence="10">
    <location>
        <begin position="105"/>
        <end position="130"/>
    </location>
</feature>
<dbReference type="STRING" id="945553.A0A0D2PEH2"/>
<evidence type="ECO:0000256" key="2">
    <source>
        <dbReference type="ARBA" id="ARBA00008782"/>
    </source>
</evidence>
<keyword evidence="7 9" id="KW-0539">Nucleus</keyword>
<dbReference type="Proteomes" id="UP000054270">
    <property type="component" value="Unassembled WGS sequence"/>
</dbReference>
<comment type="subcellular location">
    <subcellularLocation>
        <location evidence="1 9">Nucleus</location>
    </subcellularLocation>
</comment>
<comment type="function">
    <text evidence="9">Component of the Mediator complex, a coactivator involved in the regulated transcription of nearly all RNA polymerase II-dependent genes. Mediator functions as a bridge to convey information from gene-specific regulatory proteins to the basal RNA polymerase II transcription machinery. Mediator is recruited to promoters by direct interactions with regulatory proteins and serves as a scaffold for the assembly of a functional preinitiation complex with RNA polymerase II and the general transcription factors.</text>
</comment>
<dbReference type="OMA" id="WHAEAND"/>
<evidence type="ECO:0000313" key="11">
    <source>
        <dbReference type="EMBL" id="KJA29164.1"/>
    </source>
</evidence>
<evidence type="ECO:0000256" key="4">
    <source>
        <dbReference type="ARBA" id="ARBA00023015"/>
    </source>
</evidence>
<dbReference type="GO" id="GO:0006357">
    <property type="term" value="P:regulation of transcription by RNA polymerase II"/>
    <property type="evidence" value="ECO:0007669"/>
    <property type="project" value="InterPro"/>
</dbReference>
<keyword evidence="6 9" id="KW-0804">Transcription</keyword>
<evidence type="ECO:0000256" key="7">
    <source>
        <dbReference type="ARBA" id="ARBA00023242"/>
    </source>
</evidence>
<proteinExistence type="inferred from homology"/>
<dbReference type="PANTHER" id="PTHR35784:SF1">
    <property type="entry name" value="MEDIATOR OF RNA POLYMERASE II TRANSCRIPTION SUBUNIT 5"/>
    <property type="match status" value="1"/>
</dbReference>
<dbReference type="GO" id="GO:0016592">
    <property type="term" value="C:mediator complex"/>
    <property type="evidence" value="ECO:0007669"/>
    <property type="project" value="InterPro"/>
</dbReference>
<dbReference type="InterPro" id="IPR014801">
    <property type="entry name" value="Mediator_Med5_fun"/>
</dbReference>
<evidence type="ECO:0000313" key="12">
    <source>
        <dbReference type="Proteomes" id="UP000054270"/>
    </source>
</evidence>
<reference evidence="12" key="1">
    <citation type="submission" date="2014-04" db="EMBL/GenBank/DDBJ databases">
        <title>Evolutionary Origins and Diversification of the Mycorrhizal Mutualists.</title>
        <authorList>
            <consortium name="DOE Joint Genome Institute"/>
            <consortium name="Mycorrhizal Genomics Consortium"/>
            <person name="Kohler A."/>
            <person name="Kuo A."/>
            <person name="Nagy L.G."/>
            <person name="Floudas D."/>
            <person name="Copeland A."/>
            <person name="Barry K.W."/>
            <person name="Cichocki N."/>
            <person name="Veneault-Fourrey C."/>
            <person name="LaButti K."/>
            <person name="Lindquist E.A."/>
            <person name="Lipzen A."/>
            <person name="Lundell T."/>
            <person name="Morin E."/>
            <person name="Murat C."/>
            <person name="Riley R."/>
            <person name="Ohm R."/>
            <person name="Sun H."/>
            <person name="Tunlid A."/>
            <person name="Henrissat B."/>
            <person name="Grigoriev I.V."/>
            <person name="Hibbett D.S."/>
            <person name="Martin F."/>
        </authorList>
    </citation>
    <scope>NUCLEOTIDE SEQUENCE [LARGE SCALE GENOMIC DNA]</scope>
    <source>
        <strain evidence="12">FD-334 SS-4</strain>
    </source>
</reference>
<sequence length="1347" mass="149527">MPCRKVPRSRAAYKIGVAWDQQKRRDLTEGGDSELLGRSQILTFASSPLPALQPWCHSDRDKISSIGYIFSTLFHWLSPPTMDHYTPTGTFVYQYQQLEPGILNDTYSTSPYSTPPDYSPTSAESSDSPSPLVLHAPIPVSNVAMPIVDYFSGTDDAGPVGRGACLYEMNKEAPIFVHDLAVSPATAFERESDLSVPMLQYPTDDTLEHYFPEAAELANVFSSLQLVNNSGSPNFEHGDQAPHVSPAISSEYSGFCQTLEPLQTTFPTPSELLAELTEKGLSVPSDEISSDARSESASKARRRAMAKRVGFVPTDPDTISSHDKKRHYLESLEQYIVYLHEQFSLLQQEHPPLQQVAQYKGLSSRSIRTILVHMENTTRDLNVRTVAEEERFIRLRDEILRRESGNWLALCKLMIQTTPVHVEGHDETASSLSNSVLVLYRSYPGDPGLQDYLKAAIQDGILPVSTFVSTLLQAARSPELHIPATLDTLCRIALDFHYSSGQPPFGSVVPSSASATIILGTVQDALALLRTAHSLPISHFHQLITSASELVILLLSCVPDISQVPTTQALLHFSDVSELLNYSLTPDVRQVLDNFVMSLTLLIRDDVKAAREAQMMHTIQLTLGKGDILGPSSDTDIITLGLLLNYMIAFADAIFWIATERLPTGHTNMERVMSSMQWRSLSRVSAGHPGRQPSVTRSYYYPRSHVWHSTEVMRGYGRPSSLDDLLVSFTEVIKTTDTSQNADLSGALKEGLTALFRRPDVIVEGEHAIPRDVGHESTPDEDATRSLSREFLQQLIKHSLVSPQIAAQLDPQVNNETPPKWHAEANDLGLDLTTFLESKLIQDSNLGETNLWMDRIWRDCGSHILFANIVHKRFASAVASLEVEALGQLCKILHRYDNALDMVALHKSITDLLFYSIQFLEDYDCETVIPKQRLDTSAMLSCLCNIPSLDSRFFENREITRNGRTVSSAFFLNTDTVAHPRSERSQAEVTSFNAWFKALFDSSSEGIEDNILRSTNPKVLLRIAPFLFSQAIAFTVAQKMEKEVLVNGISYFTGPLLNWTLVSVIKFMIKEILQPRPFLVHTTMYYDIIQSLLLSPSCPKSVLALCSPQITVLLTDKKRPAPAAPVPNSFKVSAVRHAVANATGLKLNSDALATDLGGQIWYEQDQQAVQTAFSMARSHNPPFLDIRRCLKTLPPIKFLQLFWNELIAAASLGELEACRRIATFVLTMPQDATMPPILPIFLFVSLPSIIANADKQEPSEQMMTIELLVAVVSSVLNAAIHLEWAMRFASSNDRLVLGQSSVALARRLALDLRRDRTSSVSTIILQRLTSSTSFVANFPAFVGELGA</sequence>
<evidence type="ECO:0000256" key="3">
    <source>
        <dbReference type="ARBA" id="ARBA00020628"/>
    </source>
</evidence>
<gene>
    <name evidence="9" type="primary">MED5</name>
    <name evidence="11" type="ORF">HYPSUDRAFT_211086</name>
</gene>
<dbReference type="GO" id="GO:0003712">
    <property type="term" value="F:transcription coregulator activity"/>
    <property type="evidence" value="ECO:0007669"/>
    <property type="project" value="InterPro"/>
</dbReference>
<dbReference type="EMBL" id="KN817519">
    <property type="protein sequence ID" value="KJA29164.1"/>
    <property type="molecule type" value="Genomic_DNA"/>
</dbReference>
<evidence type="ECO:0000256" key="9">
    <source>
        <dbReference type="RuleBase" id="RU364142"/>
    </source>
</evidence>
<name>A0A0D2PEH2_HYPSF</name>
<organism evidence="11 12">
    <name type="scientific">Hypholoma sublateritium (strain FD-334 SS-4)</name>
    <dbReference type="NCBI Taxonomy" id="945553"/>
    <lineage>
        <taxon>Eukaryota</taxon>
        <taxon>Fungi</taxon>
        <taxon>Dikarya</taxon>
        <taxon>Basidiomycota</taxon>
        <taxon>Agaricomycotina</taxon>
        <taxon>Agaricomycetes</taxon>
        <taxon>Agaricomycetidae</taxon>
        <taxon>Agaricales</taxon>
        <taxon>Agaricineae</taxon>
        <taxon>Strophariaceae</taxon>
        <taxon>Hypholoma</taxon>
    </lineage>
</organism>
<keyword evidence="4 9" id="KW-0805">Transcription regulation</keyword>
<comment type="similarity">
    <text evidence="2 9">Belongs to the Mediator complex subunit 5 family.</text>
</comment>
<accession>A0A0D2PEH2</accession>
<evidence type="ECO:0000256" key="10">
    <source>
        <dbReference type="SAM" id="MobiDB-lite"/>
    </source>
</evidence>
<evidence type="ECO:0000256" key="6">
    <source>
        <dbReference type="ARBA" id="ARBA00023163"/>
    </source>
</evidence>
<comment type="subunit">
    <text evidence="9">Component of the Mediator complex.</text>
</comment>
<evidence type="ECO:0000256" key="8">
    <source>
        <dbReference type="ARBA" id="ARBA00031256"/>
    </source>
</evidence>
<dbReference type="Pfam" id="PF08689">
    <property type="entry name" value="Med5"/>
    <property type="match status" value="1"/>
</dbReference>
<dbReference type="OrthoDB" id="5549158at2759"/>
<keyword evidence="12" id="KW-1185">Reference proteome</keyword>
<dbReference type="PANTHER" id="PTHR35784">
    <property type="entry name" value="MEDIATOR OF RNA POLYMERASE II TRANSCRIPTION SUBUNIT 5"/>
    <property type="match status" value="1"/>
</dbReference>
<keyword evidence="5 9" id="KW-0010">Activator</keyword>